<feature type="domain" description="Lipid/polyisoprenoid-binding YceI-like" evidence="1">
    <location>
        <begin position="5"/>
        <end position="174"/>
    </location>
</feature>
<proteinExistence type="predicted"/>
<dbReference type="OrthoDB" id="9811006at2"/>
<gene>
    <name evidence="2" type="ORF">EHT87_14415</name>
</gene>
<keyword evidence="3" id="KW-1185">Reference proteome</keyword>
<evidence type="ECO:0000259" key="1">
    <source>
        <dbReference type="SMART" id="SM00867"/>
    </source>
</evidence>
<accession>A0A3P1CLM1</accession>
<dbReference type="RefSeq" id="WP_124908125.1">
    <property type="nucleotide sequence ID" value="NZ_RQJP01000003.1"/>
</dbReference>
<evidence type="ECO:0000313" key="3">
    <source>
        <dbReference type="Proteomes" id="UP000274271"/>
    </source>
</evidence>
<reference evidence="2 3" key="1">
    <citation type="submission" date="2018-11" db="EMBL/GenBank/DDBJ databases">
        <authorList>
            <person name="Zhou Z."/>
            <person name="Wang G."/>
        </authorList>
    </citation>
    <scope>NUCLEOTIDE SEQUENCE [LARGE SCALE GENOMIC DNA]</scope>
    <source>
        <strain evidence="2 3">KCTC42998</strain>
    </source>
</reference>
<dbReference type="SMART" id="SM00867">
    <property type="entry name" value="YceI"/>
    <property type="match status" value="1"/>
</dbReference>
<organism evidence="2 3">
    <name type="scientific">Larkinella knui</name>
    <dbReference type="NCBI Taxonomy" id="2025310"/>
    <lineage>
        <taxon>Bacteria</taxon>
        <taxon>Pseudomonadati</taxon>
        <taxon>Bacteroidota</taxon>
        <taxon>Cytophagia</taxon>
        <taxon>Cytophagales</taxon>
        <taxon>Spirosomataceae</taxon>
        <taxon>Larkinella</taxon>
    </lineage>
</organism>
<dbReference type="PANTHER" id="PTHR34406:SF1">
    <property type="entry name" value="PROTEIN YCEI"/>
    <property type="match status" value="1"/>
</dbReference>
<protein>
    <submittedName>
        <fullName evidence="2">Polyisoprenoid-binding protein</fullName>
    </submittedName>
</protein>
<dbReference type="Proteomes" id="UP000274271">
    <property type="component" value="Unassembled WGS sequence"/>
</dbReference>
<dbReference type="InterPro" id="IPR007372">
    <property type="entry name" value="Lipid/polyisoprenoid-bd_YceI"/>
</dbReference>
<dbReference type="Gene3D" id="2.40.128.110">
    <property type="entry name" value="Lipid/polyisoprenoid-binding, YceI-like"/>
    <property type="match status" value="1"/>
</dbReference>
<comment type="caution">
    <text evidence="2">The sequence shown here is derived from an EMBL/GenBank/DDBJ whole genome shotgun (WGS) entry which is preliminary data.</text>
</comment>
<sequence>MSTTRWVLDPTHSELGFKIKHLMISNISGSFQQFQVEVKTQDDDFSTAQIRVTAEIASIHTNNEQRDHHLRNSDFFEAETYPQLSFQSTKVEKLSDDTFTVYGDLTMKGLTKPVKLTVEYSGVTKDPWGGVRAGFTVSGKINRSDWGITFNGVLETGGLALSEEVKVNSEIQLVKQLETVVA</sequence>
<dbReference type="EMBL" id="RQJP01000003">
    <property type="protein sequence ID" value="RRB14232.1"/>
    <property type="molecule type" value="Genomic_DNA"/>
</dbReference>
<dbReference type="AlphaFoldDB" id="A0A3P1CLM1"/>
<dbReference type="Pfam" id="PF04264">
    <property type="entry name" value="YceI"/>
    <property type="match status" value="1"/>
</dbReference>
<dbReference type="PANTHER" id="PTHR34406">
    <property type="entry name" value="PROTEIN YCEI"/>
    <property type="match status" value="1"/>
</dbReference>
<name>A0A3P1CLM1_9BACT</name>
<dbReference type="SUPFAM" id="SSF101874">
    <property type="entry name" value="YceI-like"/>
    <property type="match status" value="1"/>
</dbReference>
<dbReference type="InterPro" id="IPR036761">
    <property type="entry name" value="TTHA0802/YceI-like_sf"/>
</dbReference>
<evidence type="ECO:0000313" key="2">
    <source>
        <dbReference type="EMBL" id="RRB14232.1"/>
    </source>
</evidence>